<dbReference type="GO" id="GO:0016926">
    <property type="term" value="P:protein desumoylation"/>
    <property type="evidence" value="ECO:0007669"/>
    <property type="project" value="TreeGrafter"/>
</dbReference>
<feature type="compositionally biased region" description="Basic and acidic residues" evidence="6">
    <location>
        <begin position="1608"/>
        <end position="1636"/>
    </location>
</feature>
<dbReference type="GO" id="GO:0005737">
    <property type="term" value="C:cytoplasm"/>
    <property type="evidence" value="ECO:0007669"/>
    <property type="project" value="TreeGrafter"/>
</dbReference>
<feature type="compositionally biased region" description="Polar residues" evidence="6">
    <location>
        <begin position="783"/>
        <end position="792"/>
    </location>
</feature>
<feature type="region of interest" description="Disordered" evidence="6">
    <location>
        <begin position="720"/>
        <end position="839"/>
    </location>
</feature>
<proteinExistence type="inferred from homology"/>
<dbReference type="EMBL" id="MZNU01000196">
    <property type="protein sequence ID" value="OWP03117.1"/>
    <property type="molecule type" value="Genomic_DNA"/>
</dbReference>
<evidence type="ECO:0000256" key="1">
    <source>
        <dbReference type="ARBA" id="ARBA00005234"/>
    </source>
</evidence>
<dbReference type="OrthoDB" id="442460at2759"/>
<feature type="compositionally biased region" description="Polar residues" evidence="6">
    <location>
        <begin position="475"/>
        <end position="484"/>
    </location>
</feature>
<evidence type="ECO:0000259" key="7">
    <source>
        <dbReference type="PROSITE" id="PS50600"/>
    </source>
</evidence>
<feature type="compositionally biased region" description="Basic and acidic residues" evidence="6">
    <location>
        <begin position="1305"/>
        <end position="1316"/>
    </location>
</feature>
<dbReference type="GO" id="GO:0005634">
    <property type="term" value="C:nucleus"/>
    <property type="evidence" value="ECO:0007669"/>
    <property type="project" value="TreeGrafter"/>
</dbReference>
<dbReference type="InParanoid" id="A0A218Z4Z7"/>
<gene>
    <name evidence="8" type="ORF">B2J93_6756</name>
</gene>
<dbReference type="Gene3D" id="1.10.418.20">
    <property type="match status" value="2"/>
</dbReference>
<dbReference type="InterPro" id="IPR051947">
    <property type="entry name" value="Sentrin-specific_protease"/>
</dbReference>
<dbReference type="PROSITE" id="PS50600">
    <property type="entry name" value="ULP_PROTEASE"/>
    <property type="match status" value="1"/>
</dbReference>
<keyword evidence="9" id="KW-1185">Reference proteome</keyword>
<feature type="domain" description="Ubiquitin-like protease family profile" evidence="7">
    <location>
        <begin position="867"/>
        <end position="1179"/>
    </location>
</feature>
<evidence type="ECO:0000256" key="3">
    <source>
        <dbReference type="ARBA" id="ARBA00022670"/>
    </source>
</evidence>
<dbReference type="STRING" id="503106.A0A218Z4Z7"/>
<dbReference type="InterPro" id="IPR038765">
    <property type="entry name" value="Papain-like_cys_pep_sf"/>
</dbReference>
<feature type="compositionally biased region" description="Polar residues" evidence="6">
    <location>
        <begin position="805"/>
        <end position="816"/>
    </location>
</feature>
<keyword evidence="5" id="KW-0378">Hydrolase</keyword>
<dbReference type="InterPro" id="IPR003653">
    <property type="entry name" value="Peptidase_C48_C"/>
</dbReference>
<feature type="region of interest" description="Disordered" evidence="6">
    <location>
        <begin position="358"/>
        <end position="383"/>
    </location>
</feature>
<evidence type="ECO:0000256" key="2">
    <source>
        <dbReference type="ARBA" id="ARBA00022553"/>
    </source>
</evidence>
<evidence type="ECO:0000313" key="9">
    <source>
        <dbReference type="Proteomes" id="UP000242519"/>
    </source>
</evidence>
<evidence type="ECO:0000313" key="8">
    <source>
        <dbReference type="EMBL" id="OWP03117.1"/>
    </source>
</evidence>
<feature type="compositionally biased region" description="Basic and acidic residues" evidence="6">
    <location>
        <begin position="1393"/>
        <end position="1415"/>
    </location>
</feature>
<evidence type="ECO:0000256" key="4">
    <source>
        <dbReference type="ARBA" id="ARBA00022786"/>
    </source>
</evidence>
<feature type="region of interest" description="Disordered" evidence="6">
    <location>
        <begin position="1255"/>
        <end position="1321"/>
    </location>
</feature>
<dbReference type="Proteomes" id="UP000242519">
    <property type="component" value="Unassembled WGS sequence"/>
</dbReference>
<evidence type="ECO:0000256" key="5">
    <source>
        <dbReference type="ARBA" id="ARBA00022801"/>
    </source>
</evidence>
<reference evidence="8 9" key="1">
    <citation type="submission" date="2017-04" db="EMBL/GenBank/DDBJ databases">
        <title>Draft genome sequence of Marssonina coronaria NL1: causal agent of apple blotch.</title>
        <authorList>
            <person name="Cheng Q."/>
        </authorList>
    </citation>
    <scope>NUCLEOTIDE SEQUENCE [LARGE SCALE GENOMIC DNA]</scope>
    <source>
        <strain evidence="8 9">NL1</strain>
    </source>
</reference>
<feature type="compositionally biased region" description="Low complexity" evidence="6">
    <location>
        <begin position="1553"/>
        <end position="1564"/>
    </location>
</feature>
<dbReference type="GO" id="GO:0006508">
    <property type="term" value="P:proteolysis"/>
    <property type="evidence" value="ECO:0007669"/>
    <property type="project" value="UniProtKB-KW"/>
</dbReference>
<feature type="region of interest" description="Disordered" evidence="6">
    <location>
        <begin position="1374"/>
        <end position="1415"/>
    </location>
</feature>
<protein>
    <submittedName>
        <fullName evidence="8">Ulp1 peptidase</fullName>
    </submittedName>
</protein>
<feature type="region of interest" description="Disordered" evidence="6">
    <location>
        <begin position="245"/>
        <end position="332"/>
    </location>
</feature>
<dbReference type="Pfam" id="PF02902">
    <property type="entry name" value="Peptidase_C48"/>
    <property type="match status" value="1"/>
</dbReference>
<feature type="region of interest" description="Disordered" evidence="6">
    <location>
        <begin position="527"/>
        <end position="566"/>
    </location>
</feature>
<dbReference type="GO" id="GO:0070139">
    <property type="term" value="F:SUMO-specific endopeptidase activity"/>
    <property type="evidence" value="ECO:0007669"/>
    <property type="project" value="TreeGrafter"/>
</dbReference>
<feature type="compositionally biased region" description="Basic and acidic residues" evidence="6">
    <location>
        <begin position="437"/>
        <end position="456"/>
    </location>
</feature>
<comment type="caution">
    <text evidence="8">The sequence shown here is derived from an EMBL/GenBank/DDBJ whole genome shotgun (WGS) entry which is preliminary data.</text>
</comment>
<name>A0A218Z4Z7_9HELO</name>
<feature type="region of interest" description="Disordered" evidence="6">
    <location>
        <begin position="425"/>
        <end position="504"/>
    </location>
</feature>
<feature type="compositionally biased region" description="Polar residues" evidence="6">
    <location>
        <begin position="535"/>
        <end position="544"/>
    </location>
</feature>
<keyword evidence="3" id="KW-0645">Protease</keyword>
<keyword evidence="2" id="KW-0597">Phosphoprotein</keyword>
<dbReference type="PANTHER" id="PTHR46896">
    <property type="entry name" value="SENTRIN-SPECIFIC PROTEASE"/>
    <property type="match status" value="1"/>
</dbReference>
<dbReference type="SUPFAM" id="SSF54001">
    <property type="entry name" value="Cysteine proteinases"/>
    <property type="match status" value="1"/>
</dbReference>
<dbReference type="Gene3D" id="3.30.310.130">
    <property type="entry name" value="Ubiquitin-related"/>
    <property type="match status" value="1"/>
</dbReference>
<feature type="compositionally biased region" description="Polar residues" evidence="6">
    <location>
        <begin position="261"/>
        <end position="279"/>
    </location>
</feature>
<keyword evidence="4" id="KW-0833">Ubl conjugation pathway</keyword>
<comment type="similarity">
    <text evidence="1">Belongs to the peptidase C48 family.</text>
</comment>
<organism evidence="8 9">
    <name type="scientific">Diplocarpon coronariae</name>
    <dbReference type="NCBI Taxonomy" id="2795749"/>
    <lineage>
        <taxon>Eukaryota</taxon>
        <taxon>Fungi</taxon>
        <taxon>Dikarya</taxon>
        <taxon>Ascomycota</taxon>
        <taxon>Pezizomycotina</taxon>
        <taxon>Leotiomycetes</taxon>
        <taxon>Helotiales</taxon>
        <taxon>Drepanopezizaceae</taxon>
        <taxon>Diplocarpon</taxon>
    </lineage>
</organism>
<accession>A0A218Z4Z7</accession>
<dbReference type="PANTHER" id="PTHR46896:SF3">
    <property type="entry name" value="FI06413P-RELATED"/>
    <property type="match status" value="1"/>
</dbReference>
<evidence type="ECO:0000256" key="6">
    <source>
        <dbReference type="SAM" id="MobiDB-lite"/>
    </source>
</evidence>
<feature type="compositionally biased region" description="Low complexity" evidence="6">
    <location>
        <begin position="817"/>
        <end position="838"/>
    </location>
</feature>
<feature type="region of interest" description="Disordered" evidence="6">
    <location>
        <begin position="1541"/>
        <end position="1636"/>
    </location>
</feature>
<sequence>MDLSVMKDFLRSSEIAARCKAESIADMYVRHISNLNNPTFVWEGDEHPLSTRLGQGPARANHKRALSDHHPVLNQFHHFVLSTNNEDRAAADTIKSPSRGDTFEACAQGDYLRDNGEQWFSTVEYEAGDMSRRSSEKYRDNRSSSQAVEIPSAEQTGVLERHGPVEDEVKEIVDDQAAPNSNGAPIAKQSSWGKIYWDRSKNSLPDYGPTVPVRVVTKEGQDMVIDAAHFLDIIVNVHQRLKPENGVRPINTLGSLPPVKPQNSSKQATNKSNSVTATNGHREDENSRKRQRAEGFGKGSSSNAPIELDDSPYSQLNRTPSSVRSGQSRDGNSLARLASLQKEGGVSEYRQVEKTVKLVKPRSRNGHPSENASTINRGPERFRMDSVMEARRKNSKDSISDDELDILPSYKKLTVQDKIQPRTEHQDKFHLAPSRQDGSEVQKSHSTRRRDTDAVSKHFPRVHSRVGHASASVGGHQTATNPSRARQHLSKQDNNNSEIDELASDPHFGKAKALLLDHKLERSLLAKPNRKQKLSSEVCSSSDEYTPAKSGDIEPTTFSSTRGKSKDHGVQVYEISQVFAPGHNWLIPARHEKWLLHQNCEAGVITILNENGTDPVVMSMNIRSIHRLEWSRKSSKLGIFKTQDQSTRGASNIYIEFQDCDETAAFVEYTRSYDTNIVSSLKSSDHLDRVFATTQSKSKFKKQKLEKVEDLQLLESKSDARQALHAKQRRPNGSRVPAKRLIDEFNENPDQPEEKVGYRSSGRTRASFDVAEEGLQQRGIHEGTQTGLYSNSDHTDTRQPLPLGTRSSQRMIGNSLPSPRIAPRQSQRQRISSPSPVRWTENNPGWQENYWHGNTSVIYPREGKNKASVDRQDIERLDEGEFLNDNLIIFYLRWLEHRLAEERPDLVDRIYFHNTFFYERLTKPGKGKVDGINYDAVARWTAKVDLLNYDYIVVPVNETVHWYVAIICNAPKLLEKGIGLAKSSLPAKTEGCSNNEQSGVESRGISALHQIVEPSPACGISEAIDAEMRDVTLVDKGTEPPAVENGHVQSLASPSEVTVASEATQVDLGEISPANIVSDLITDAATTKANNIKKAKRKSILALRKYDPEEPRIITLDSLGITHSPTCTNLKKYLMQETMAKKGFEIDDPGSLGFTAKCIPQQDNHCDCGLFLLIYIEQFLKRPDEFVRNILQRDPVRNHASIDIGLTENWSEWPRASKMRDDIRDLLFKLHREQSEEAEAAKKQKITAKAKVARAEGDTGYLSTSKAAYREGSKSARASPVKGQIPLENIEQPGPENTRKPTPPDAHEVSRVDTRKMPGSPNLRAAEARLEGVRNSQSAPDKPGLLTTLFSKVTSSILNVARPDQNDNVVTGFDHRQSSPEYVTIPDDPQDNGDGKTKAHDLSSHARSLEFQTAKDRTARSQGFGRFENPQVNDSVEILDSQVPYRVLHHPLPNSSSFRSPTPEQETPAFNFAEKFAENSDEESAGSQSASKEHRENPEAGWSGNYDTVIAEEDVVDLVDTTPSKPINVVALDDAADDQNMLLASSAPPDATYLSSSPSYASSLQPKNTVERRRENQKSQQSSPMSVKKLQRRGFHTELQANKKRKRFEPLDEGSRKTRKQESYVLDPSDKKMVEQ</sequence>
<feature type="compositionally biased region" description="Polar residues" evidence="6">
    <location>
        <begin position="366"/>
        <end position="376"/>
    </location>
</feature>
<feature type="region of interest" description="Disordered" evidence="6">
    <location>
        <begin position="1478"/>
        <end position="1506"/>
    </location>
</feature>
<feature type="compositionally biased region" description="Polar residues" evidence="6">
    <location>
        <begin position="312"/>
        <end position="331"/>
    </location>
</feature>
<feature type="compositionally biased region" description="Basic and acidic residues" evidence="6">
    <location>
        <begin position="280"/>
        <end position="295"/>
    </location>
</feature>